<dbReference type="Gene3D" id="2.40.10.220">
    <property type="entry name" value="predicted glycosyltransferase like domains"/>
    <property type="match status" value="1"/>
</dbReference>
<dbReference type="Proteomes" id="UP000192656">
    <property type="component" value="Unassembled WGS sequence"/>
</dbReference>
<name>A0A1W2BRA3_9HYPH</name>
<dbReference type="EMBL" id="FWXR01000007">
    <property type="protein sequence ID" value="SMC75088.1"/>
    <property type="molecule type" value="Genomic_DNA"/>
</dbReference>
<proteinExistence type="predicted"/>
<evidence type="ECO:0000313" key="3">
    <source>
        <dbReference type="Proteomes" id="UP000192656"/>
    </source>
</evidence>
<dbReference type="STRING" id="937218.SAMN06297251_10755"/>
<evidence type="ECO:0000259" key="1">
    <source>
        <dbReference type="Pfam" id="PF07238"/>
    </source>
</evidence>
<dbReference type="RefSeq" id="WP_084409883.1">
    <property type="nucleotide sequence ID" value="NZ_FWXR01000007.1"/>
</dbReference>
<organism evidence="2 3">
    <name type="scientific">Fulvimarina manganoxydans</name>
    <dbReference type="NCBI Taxonomy" id="937218"/>
    <lineage>
        <taxon>Bacteria</taxon>
        <taxon>Pseudomonadati</taxon>
        <taxon>Pseudomonadota</taxon>
        <taxon>Alphaproteobacteria</taxon>
        <taxon>Hyphomicrobiales</taxon>
        <taxon>Aurantimonadaceae</taxon>
        <taxon>Fulvimarina</taxon>
    </lineage>
</organism>
<evidence type="ECO:0000313" key="2">
    <source>
        <dbReference type="EMBL" id="SMC75088.1"/>
    </source>
</evidence>
<sequence length="196" mass="21930">MMQGQEGVEASEFNAVPVDLLGRFMRPDHTEFPCRIDSMSPAEASILTTSPPAVEERIIVYADHVGRLEGVVTELFTGGFSMSTAATERKRERLAAKLTWLCNRDLLNLPEDRRHERLQPENPFRDIILADGRRYKVKIIDLSLSGAAVQCSVRPALGSQITLGAMPGRVVRNLEDGFALEFSNILAEDSMRRLFR</sequence>
<protein>
    <submittedName>
        <fullName evidence="2">PilZ domain-containing protein</fullName>
    </submittedName>
</protein>
<dbReference type="Pfam" id="PF07238">
    <property type="entry name" value="PilZ"/>
    <property type="match status" value="1"/>
</dbReference>
<accession>A0A1W2BRA3</accession>
<dbReference type="SUPFAM" id="SSF141371">
    <property type="entry name" value="PilZ domain-like"/>
    <property type="match status" value="1"/>
</dbReference>
<dbReference type="OrthoDB" id="9798164at2"/>
<gene>
    <name evidence="2" type="ORF">SAMN06297251_10755</name>
</gene>
<dbReference type="InterPro" id="IPR009875">
    <property type="entry name" value="PilZ_domain"/>
</dbReference>
<dbReference type="GO" id="GO:0035438">
    <property type="term" value="F:cyclic-di-GMP binding"/>
    <property type="evidence" value="ECO:0007669"/>
    <property type="project" value="InterPro"/>
</dbReference>
<feature type="domain" description="PilZ" evidence="1">
    <location>
        <begin position="112"/>
        <end position="194"/>
    </location>
</feature>
<reference evidence="2 3" key="1">
    <citation type="submission" date="2017-04" db="EMBL/GenBank/DDBJ databases">
        <authorList>
            <person name="Afonso C.L."/>
            <person name="Miller P.J."/>
            <person name="Scott M.A."/>
            <person name="Spackman E."/>
            <person name="Goraichik I."/>
            <person name="Dimitrov K.M."/>
            <person name="Suarez D.L."/>
            <person name="Swayne D.E."/>
        </authorList>
    </citation>
    <scope>NUCLEOTIDE SEQUENCE [LARGE SCALE GENOMIC DNA]</scope>
    <source>
        <strain evidence="2 3">CGMCC 1.10972</strain>
    </source>
</reference>
<dbReference type="AlphaFoldDB" id="A0A1W2BRA3"/>
<keyword evidence="3" id="KW-1185">Reference proteome</keyword>